<keyword evidence="11" id="KW-0963">Cytoplasm</keyword>
<feature type="binding site" evidence="11">
    <location>
        <position position="80"/>
    </location>
    <ligand>
        <name>S-adenosyl-L-methionine</name>
        <dbReference type="ChEBI" id="CHEBI:59789"/>
    </ligand>
</feature>
<evidence type="ECO:0000256" key="9">
    <source>
        <dbReference type="ARBA" id="ARBA00042745"/>
    </source>
</evidence>
<sequence length="207" mass="22980">MARSKSSSRWLKEHFNDSFVQRAQREGWRSRAVFKLAQIQERDRLLKPGMRVVDLGAAPGGWSEYALQQVGRKGRVIASDILEMPAIEGVDFIQGDFREDAVLAAILAALGDEGADLVISDMAPNFSGVEAVDQARAMDLAELAQDLAGRCLKPGGDFLVKLFHGVGFDEFIRKLRQSYDKVVIRKPDASRARSREVYALARGFKLV</sequence>
<dbReference type="InterPro" id="IPR015507">
    <property type="entry name" value="rRNA-MeTfrase_E"/>
</dbReference>
<evidence type="ECO:0000256" key="7">
    <source>
        <dbReference type="ARBA" id="ARBA00041129"/>
    </source>
</evidence>
<keyword evidence="3 11" id="KW-0808">Transferase</keyword>
<comment type="similarity">
    <text evidence="11">Belongs to the class I-like SAM-binding methyltransferase superfamily. RNA methyltransferase RlmE family.</text>
</comment>
<evidence type="ECO:0000256" key="5">
    <source>
        <dbReference type="ARBA" id="ARBA00037569"/>
    </source>
</evidence>
<evidence type="ECO:0000256" key="8">
    <source>
        <dbReference type="ARBA" id="ARBA00041995"/>
    </source>
</evidence>
<feature type="binding site" evidence="11">
    <location>
        <position position="121"/>
    </location>
    <ligand>
        <name>S-adenosyl-L-methionine</name>
        <dbReference type="ChEBI" id="CHEBI:59789"/>
    </ligand>
</feature>
<feature type="binding site" evidence="11">
    <location>
        <position position="62"/>
    </location>
    <ligand>
        <name>S-adenosyl-L-methionine</name>
        <dbReference type="ChEBI" id="CHEBI:59789"/>
    </ligand>
</feature>
<dbReference type="Gene3D" id="3.40.50.150">
    <property type="entry name" value="Vaccinia Virus protein VP39"/>
    <property type="match status" value="1"/>
</dbReference>
<feature type="active site" description="Proton acceptor" evidence="11 12">
    <location>
        <position position="161"/>
    </location>
</feature>
<feature type="domain" description="Ribosomal RNA methyltransferase FtsJ" evidence="13">
    <location>
        <begin position="28"/>
        <end position="204"/>
    </location>
</feature>
<dbReference type="OrthoDB" id="9790080at2"/>
<gene>
    <name evidence="11" type="primary">rlmE</name>
    <name evidence="11" type="synonym">ftsJ</name>
    <name evidence="11" type="synonym">rrmJ</name>
    <name evidence="14" type="ORF">SAMN05216526_0532</name>
</gene>
<dbReference type="GO" id="GO:0005737">
    <property type="term" value="C:cytoplasm"/>
    <property type="evidence" value="ECO:0007669"/>
    <property type="project" value="UniProtKB-SubCell"/>
</dbReference>
<keyword evidence="1 11" id="KW-0698">rRNA processing</keyword>
<feature type="binding site" evidence="11">
    <location>
        <position position="60"/>
    </location>
    <ligand>
        <name>S-adenosyl-L-methionine</name>
        <dbReference type="ChEBI" id="CHEBI:59789"/>
    </ligand>
</feature>
<dbReference type="GO" id="GO:0008650">
    <property type="term" value="F:rRNA (uridine-2'-O-)-methyltransferase activity"/>
    <property type="evidence" value="ECO:0007669"/>
    <property type="project" value="UniProtKB-UniRule"/>
</dbReference>
<dbReference type="SUPFAM" id="SSF53335">
    <property type="entry name" value="S-adenosyl-L-methionine-dependent methyltransferases"/>
    <property type="match status" value="1"/>
</dbReference>
<dbReference type="STRING" id="233100.SAMN05216526_0532"/>
<keyword evidence="2 11" id="KW-0489">Methyltransferase</keyword>
<evidence type="ECO:0000313" key="14">
    <source>
        <dbReference type="EMBL" id="SIT66258.1"/>
    </source>
</evidence>
<dbReference type="InterPro" id="IPR002877">
    <property type="entry name" value="RNA_MeTrfase_FtsJ_dom"/>
</dbReference>
<name>A0A1R3VNZ0_9GAMM</name>
<evidence type="ECO:0000256" key="1">
    <source>
        <dbReference type="ARBA" id="ARBA00022552"/>
    </source>
</evidence>
<keyword evidence="4 11" id="KW-0949">S-adenosyl-L-methionine</keyword>
<dbReference type="NCBIfam" id="NF008390">
    <property type="entry name" value="PRK11188.1"/>
    <property type="match status" value="1"/>
</dbReference>
<evidence type="ECO:0000256" key="12">
    <source>
        <dbReference type="PIRSR" id="PIRSR005461-1"/>
    </source>
</evidence>
<evidence type="ECO:0000256" key="6">
    <source>
        <dbReference type="ARBA" id="ARBA00038861"/>
    </source>
</evidence>
<dbReference type="PANTHER" id="PTHR10920:SF18">
    <property type="entry name" value="RRNA METHYLTRANSFERASE 2, MITOCHONDRIAL"/>
    <property type="match status" value="1"/>
</dbReference>
<dbReference type="Proteomes" id="UP000223759">
    <property type="component" value="Unassembled WGS sequence"/>
</dbReference>
<dbReference type="InterPro" id="IPR029063">
    <property type="entry name" value="SAM-dependent_MTases_sf"/>
</dbReference>
<evidence type="ECO:0000256" key="11">
    <source>
        <dbReference type="HAMAP-Rule" id="MF_01547"/>
    </source>
</evidence>
<comment type="function">
    <text evidence="5 11">Specifically methylates the uridine in position 2552 of 23S rRNA at the 2'-O position of the ribose in the fully assembled 50S ribosomal subunit.</text>
</comment>
<dbReference type="EC" id="2.1.1.166" evidence="6 11"/>
<dbReference type="InterPro" id="IPR050082">
    <property type="entry name" value="RNA_methyltr_RlmE"/>
</dbReference>
<evidence type="ECO:0000313" key="15">
    <source>
        <dbReference type="Proteomes" id="UP000223759"/>
    </source>
</evidence>
<dbReference type="HAMAP" id="MF_01547">
    <property type="entry name" value="RNA_methyltr_E"/>
    <property type="match status" value="1"/>
</dbReference>
<accession>A0A1R3VNZ0</accession>
<dbReference type="EMBL" id="FTPK01000001">
    <property type="protein sequence ID" value="SIT66258.1"/>
    <property type="molecule type" value="Genomic_DNA"/>
</dbReference>
<organism evidence="14 15">
    <name type="scientific">Ectothiorhodosinus mongolicus</name>
    <dbReference type="NCBI Taxonomy" id="233100"/>
    <lineage>
        <taxon>Bacteria</taxon>
        <taxon>Pseudomonadati</taxon>
        <taxon>Pseudomonadota</taxon>
        <taxon>Gammaproteobacteria</taxon>
        <taxon>Chromatiales</taxon>
        <taxon>Ectothiorhodospiraceae</taxon>
        <taxon>Ectothiorhodosinus</taxon>
    </lineage>
</organism>
<evidence type="ECO:0000256" key="4">
    <source>
        <dbReference type="ARBA" id="ARBA00022691"/>
    </source>
</evidence>
<proteinExistence type="inferred from homology"/>
<dbReference type="PANTHER" id="PTHR10920">
    <property type="entry name" value="RIBOSOMAL RNA METHYLTRANSFERASE"/>
    <property type="match status" value="1"/>
</dbReference>
<comment type="subcellular location">
    <subcellularLocation>
        <location evidence="11">Cytoplasm</location>
    </subcellularLocation>
</comment>
<protein>
    <recommendedName>
        <fullName evidence="7 11">Ribosomal RNA large subunit methyltransferase E</fullName>
        <ecNumber evidence="6 11">2.1.1.166</ecNumber>
    </recommendedName>
    <alternativeName>
        <fullName evidence="9 11">23S rRNA Um2552 methyltransferase</fullName>
    </alternativeName>
    <alternativeName>
        <fullName evidence="8 11">rRNA (uridine-2'-O-)-methyltransferase</fullName>
    </alternativeName>
</protein>
<evidence type="ECO:0000256" key="3">
    <source>
        <dbReference type="ARBA" id="ARBA00022679"/>
    </source>
</evidence>
<dbReference type="AlphaFoldDB" id="A0A1R3VNZ0"/>
<dbReference type="FunFam" id="3.40.50.150:FF:000005">
    <property type="entry name" value="Ribosomal RNA large subunit methyltransferase E"/>
    <property type="match status" value="1"/>
</dbReference>
<evidence type="ECO:0000259" key="13">
    <source>
        <dbReference type="Pfam" id="PF01728"/>
    </source>
</evidence>
<dbReference type="PIRSF" id="PIRSF005461">
    <property type="entry name" value="23S_rRNA_mtase"/>
    <property type="match status" value="1"/>
</dbReference>
<dbReference type="Pfam" id="PF01728">
    <property type="entry name" value="FtsJ"/>
    <property type="match status" value="1"/>
</dbReference>
<evidence type="ECO:0000256" key="10">
    <source>
        <dbReference type="ARBA" id="ARBA00048970"/>
    </source>
</evidence>
<comment type="catalytic activity">
    <reaction evidence="10 11">
        <text>uridine(2552) in 23S rRNA + S-adenosyl-L-methionine = 2'-O-methyluridine(2552) in 23S rRNA + S-adenosyl-L-homocysteine + H(+)</text>
        <dbReference type="Rhea" id="RHEA:42720"/>
        <dbReference type="Rhea" id="RHEA-COMP:10202"/>
        <dbReference type="Rhea" id="RHEA-COMP:10203"/>
        <dbReference type="ChEBI" id="CHEBI:15378"/>
        <dbReference type="ChEBI" id="CHEBI:57856"/>
        <dbReference type="ChEBI" id="CHEBI:59789"/>
        <dbReference type="ChEBI" id="CHEBI:65315"/>
        <dbReference type="ChEBI" id="CHEBI:74478"/>
        <dbReference type="EC" id="2.1.1.166"/>
    </reaction>
</comment>
<keyword evidence="15" id="KW-1185">Reference proteome</keyword>
<dbReference type="RefSeq" id="WP_076754682.1">
    <property type="nucleotide sequence ID" value="NZ_CP023018.1"/>
</dbReference>
<evidence type="ECO:0000256" key="2">
    <source>
        <dbReference type="ARBA" id="ARBA00022603"/>
    </source>
</evidence>
<feature type="binding site" evidence="11">
    <location>
        <position position="96"/>
    </location>
    <ligand>
        <name>S-adenosyl-L-methionine</name>
        <dbReference type="ChEBI" id="CHEBI:59789"/>
    </ligand>
</feature>
<reference evidence="14 15" key="1">
    <citation type="submission" date="2017-01" db="EMBL/GenBank/DDBJ databases">
        <authorList>
            <person name="Mah S.A."/>
            <person name="Swanson W.J."/>
            <person name="Moy G.W."/>
            <person name="Vacquier V.D."/>
        </authorList>
    </citation>
    <scope>NUCLEOTIDE SEQUENCE [LARGE SCALE GENOMIC DNA]</scope>
    <source>
        <strain evidence="14 15">M9</strain>
    </source>
</reference>